<dbReference type="EMBL" id="CP019445">
    <property type="protein sequence ID" value="APZ03981.1"/>
    <property type="molecule type" value="Genomic_DNA"/>
</dbReference>
<dbReference type="GO" id="GO:0003677">
    <property type="term" value="F:DNA binding"/>
    <property type="evidence" value="ECO:0007669"/>
    <property type="project" value="UniProtKB-KW"/>
</dbReference>
<dbReference type="Proteomes" id="UP000187148">
    <property type="component" value="Chromosome"/>
</dbReference>
<name>A0A807LCN9_9ENTR</name>
<evidence type="ECO:0000259" key="2">
    <source>
        <dbReference type="Pfam" id="PF00196"/>
    </source>
</evidence>
<keyword evidence="4" id="KW-1185">Reference proteome</keyword>
<gene>
    <name evidence="3" type="ORF">BWI95_02270</name>
</gene>
<dbReference type="SUPFAM" id="SSF46894">
    <property type="entry name" value="C-terminal effector domain of the bipartite response regulators"/>
    <property type="match status" value="1"/>
</dbReference>
<evidence type="ECO:0000256" key="1">
    <source>
        <dbReference type="ARBA" id="ARBA00023125"/>
    </source>
</evidence>
<accession>A0A807LCN9</accession>
<organism evidence="3 4">
    <name type="scientific">Kosakonia cowanii JCM 10956 = DSM 18146</name>
    <dbReference type="NCBI Taxonomy" id="1300165"/>
    <lineage>
        <taxon>Bacteria</taxon>
        <taxon>Pseudomonadati</taxon>
        <taxon>Pseudomonadota</taxon>
        <taxon>Gammaproteobacteria</taxon>
        <taxon>Enterobacterales</taxon>
        <taxon>Enterobacteriaceae</taxon>
        <taxon>Kosakonia</taxon>
    </lineage>
</organism>
<dbReference type="AlphaFoldDB" id="A0A807LCN9"/>
<evidence type="ECO:0000313" key="3">
    <source>
        <dbReference type="EMBL" id="APZ03981.1"/>
    </source>
</evidence>
<dbReference type="Pfam" id="PF00196">
    <property type="entry name" value="GerE"/>
    <property type="match status" value="1"/>
</dbReference>
<feature type="domain" description="HTH luxR-type" evidence="2">
    <location>
        <begin position="97"/>
        <end position="150"/>
    </location>
</feature>
<dbReference type="KEGG" id="kco:BWI95_02270"/>
<proteinExistence type="predicted"/>
<evidence type="ECO:0000313" key="4">
    <source>
        <dbReference type="Proteomes" id="UP000187148"/>
    </source>
</evidence>
<dbReference type="InterPro" id="IPR000792">
    <property type="entry name" value="Tscrpt_reg_LuxR_C"/>
</dbReference>
<dbReference type="RefSeq" id="WP_076768933.1">
    <property type="nucleotide sequence ID" value="NZ_CP019445.1"/>
</dbReference>
<sequence length="194" mass="22592">MHIITDDRFLACGLRALSDQGIFNLAEEDVIVDFDNHFLIITTLPTLKTIMSGDQSFEHFLLQPFFKIEKRIAIKTLPLQLKYRPWRQRKYTPPSPPLTRKERALLTYVMNSEYQNGIFDYGELGSKTLSTHKYNLLRKVNLRSIAALAQVHMRWKTLSHLRCFWPEGACARPARESALRAHQLFYQVNALQEA</sequence>
<reference evidence="3 4" key="1">
    <citation type="submission" date="2017-01" db="EMBL/GenBank/DDBJ databases">
        <authorList>
            <person name="Cao J.-M."/>
        </authorList>
    </citation>
    <scope>NUCLEOTIDE SEQUENCE [LARGE SCALE GENOMIC DNA]</scope>
    <source>
        <strain evidence="3 4">888-76</strain>
    </source>
</reference>
<protein>
    <recommendedName>
        <fullName evidence="2">HTH luxR-type domain-containing protein</fullName>
    </recommendedName>
</protein>
<dbReference type="InterPro" id="IPR016032">
    <property type="entry name" value="Sig_transdc_resp-reg_C-effctor"/>
</dbReference>
<dbReference type="GO" id="GO:0006355">
    <property type="term" value="P:regulation of DNA-templated transcription"/>
    <property type="evidence" value="ECO:0007669"/>
    <property type="project" value="InterPro"/>
</dbReference>
<keyword evidence="1" id="KW-0238">DNA-binding</keyword>